<comment type="caution">
    <text evidence="2">The sequence shown here is derived from an EMBL/GenBank/DDBJ whole genome shotgun (WGS) entry which is preliminary data.</text>
</comment>
<dbReference type="RefSeq" id="WP_380216553.1">
    <property type="nucleotide sequence ID" value="NZ_JBHTBN010000001.1"/>
</dbReference>
<evidence type="ECO:0000313" key="2">
    <source>
        <dbReference type="EMBL" id="MFC7356706.1"/>
    </source>
</evidence>
<keyword evidence="1" id="KW-0175">Coiled coil</keyword>
<dbReference type="Proteomes" id="UP001596415">
    <property type="component" value="Unassembled WGS sequence"/>
</dbReference>
<name>A0ABW2MVA2_9FLAO</name>
<sequence>MTKTIIFVFITLITFSCTDINQGENIIAKLENLKAENDSLRKIVADINTKYVFDSISVRDIPSYKNKYKLNSKITGEIVFVGYNLNEKSWAIKFDSTNYDNGRVLINPDTLKNIKGGYKYEKILTSDFNTIRADLKTENEYGKEFNVIYNTAIRTEKN</sequence>
<dbReference type="EMBL" id="JBHTBN010000001">
    <property type="protein sequence ID" value="MFC7356706.1"/>
    <property type="molecule type" value="Genomic_DNA"/>
</dbReference>
<accession>A0ABW2MVA2</accession>
<evidence type="ECO:0000256" key="1">
    <source>
        <dbReference type="SAM" id="Coils"/>
    </source>
</evidence>
<proteinExistence type="predicted"/>
<organism evidence="2 3">
    <name type="scientific">Jejudonia soesokkakensis</name>
    <dbReference type="NCBI Taxonomy" id="1323432"/>
    <lineage>
        <taxon>Bacteria</taxon>
        <taxon>Pseudomonadati</taxon>
        <taxon>Bacteroidota</taxon>
        <taxon>Flavobacteriia</taxon>
        <taxon>Flavobacteriales</taxon>
        <taxon>Flavobacteriaceae</taxon>
        <taxon>Jejudonia</taxon>
    </lineage>
</organism>
<protein>
    <recommendedName>
        <fullName evidence="4">Lipoprotein</fullName>
    </recommendedName>
</protein>
<gene>
    <name evidence="2" type="ORF">ACFQO1_03330</name>
</gene>
<evidence type="ECO:0000313" key="3">
    <source>
        <dbReference type="Proteomes" id="UP001596415"/>
    </source>
</evidence>
<dbReference type="PROSITE" id="PS51257">
    <property type="entry name" value="PROKAR_LIPOPROTEIN"/>
    <property type="match status" value="1"/>
</dbReference>
<feature type="coiled-coil region" evidence="1">
    <location>
        <begin position="23"/>
        <end position="50"/>
    </location>
</feature>
<evidence type="ECO:0008006" key="4">
    <source>
        <dbReference type="Google" id="ProtNLM"/>
    </source>
</evidence>
<keyword evidence="3" id="KW-1185">Reference proteome</keyword>
<reference evidence="3" key="1">
    <citation type="journal article" date="2019" name="Int. J. Syst. Evol. Microbiol.">
        <title>The Global Catalogue of Microorganisms (GCM) 10K type strain sequencing project: providing services to taxonomists for standard genome sequencing and annotation.</title>
        <authorList>
            <consortium name="The Broad Institute Genomics Platform"/>
            <consortium name="The Broad Institute Genome Sequencing Center for Infectious Disease"/>
            <person name="Wu L."/>
            <person name="Ma J."/>
        </authorList>
    </citation>
    <scope>NUCLEOTIDE SEQUENCE [LARGE SCALE GENOMIC DNA]</scope>
    <source>
        <strain evidence="3">CGMCC 1.16306</strain>
    </source>
</reference>